<dbReference type="OrthoDB" id="9773727at2"/>
<evidence type="ECO:0000256" key="4">
    <source>
        <dbReference type="ARBA" id="ARBA00022692"/>
    </source>
</evidence>
<dbReference type="PANTHER" id="PTHR30193:SF37">
    <property type="entry name" value="INNER MEMBRANE ABC TRANSPORTER PERMEASE PROTEIN YCJO"/>
    <property type="match status" value="1"/>
</dbReference>
<dbReference type="SUPFAM" id="SSF161098">
    <property type="entry name" value="MetI-like"/>
    <property type="match status" value="1"/>
</dbReference>
<dbReference type="Proteomes" id="UP000318801">
    <property type="component" value="Unassembled WGS sequence"/>
</dbReference>
<protein>
    <submittedName>
        <fullName evidence="9">Sugar ABC transporter permease</fullName>
    </submittedName>
</protein>
<evidence type="ECO:0000256" key="6">
    <source>
        <dbReference type="ARBA" id="ARBA00023136"/>
    </source>
</evidence>
<organism evidence="9 10">
    <name type="scientific">Martelella alba</name>
    <dbReference type="NCBI Taxonomy" id="2590451"/>
    <lineage>
        <taxon>Bacteria</taxon>
        <taxon>Pseudomonadati</taxon>
        <taxon>Pseudomonadota</taxon>
        <taxon>Alphaproteobacteria</taxon>
        <taxon>Hyphomicrobiales</taxon>
        <taxon>Aurantimonadaceae</taxon>
        <taxon>Martelella</taxon>
    </lineage>
</organism>
<dbReference type="AlphaFoldDB" id="A0A506U2K9"/>
<dbReference type="Gene3D" id="1.10.3720.10">
    <property type="entry name" value="MetI-like"/>
    <property type="match status" value="1"/>
</dbReference>
<evidence type="ECO:0000256" key="7">
    <source>
        <dbReference type="RuleBase" id="RU363032"/>
    </source>
</evidence>
<dbReference type="CDD" id="cd06261">
    <property type="entry name" value="TM_PBP2"/>
    <property type="match status" value="1"/>
</dbReference>
<comment type="similarity">
    <text evidence="7">Belongs to the binding-protein-dependent transport system permease family.</text>
</comment>
<sequence>MVPGISPTPTRNTPLTKRVFPYLLLAPTLILLLIFSVYPLLQGLWMSLFKRGIVVVDRSPATWPKFVGLDNFATIFQDPEFYSTMAKTVGFVVVAVPLVTACSLALALLLKPRFLGSSAMRAIAFFPSMISLLIIGVVWKWLFGLNSGLVNYLLSLINIAPVPWLNNGLMAQFAVVIVWVWAGAGFYMMLFITGLTTISEDLYEAARVDGTSEWRMFWRITLPLLKPTLSLVIILSSVEAFKVYELVVSLTGGGPGRSTVYLIQTIYETAFTKANQAGIAAAESAVLFVILLVLTGTQLRLSKERT</sequence>
<keyword evidence="6 7" id="KW-0472">Membrane</keyword>
<feature type="transmembrane region" description="Helical" evidence="7">
    <location>
        <begin position="20"/>
        <end position="41"/>
    </location>
</feature>
<feature type="transmembrane region" description="Helical" evidence="7">
    <location>
        <begin position="122"/>
        <end position="142"/>
    </location>
</feature>
<feature type="transmembrane region" description="Helical" evidence="7">
    <location>
        <begin position="277"/>
        <end position="296"/>
    </location>
</feature>
<dbReference type="PANTHER" id="PTHR30193">
    <property type="entry name" value="ABC TRANSPORTER PERMEASE PROTEIN"/>
    <property type="match status" value="1"/>
</dbReference>
<dbReference type="GO" id="GO:0055085">
    <property type="term" value="P:transmembrane transport"/>
    <property type="evidence" value="ECO:0007669"/>
    <property type="project" value="InterPro"/>
</dbReference>
<dbReference type="EMBL" id="VHLG01000019">
    <property type="protein sequence ID" value="TPW27235.1"/>
    <property type="molecule type" value="Genomic_DNA"/>
</dbReference>
<reference evidence="9 10" key="1">
    <citation type="submission" date="2019-06" db="EMBL/GenBank/DDBJ databases">
        <authorList>
            <person name="Li M."/>
        </authorList>
    </citation>
    <scope>NUCLEOTIDE SEQUENCE [LARGE SCALE GENOMIC DNA]</scope>
    <source>
        <strain evidence="9 10">BGMRC2036</strain>
    </source>
</reference>
<dbReference type="PROSITE" id="PS50928">
    <property type="entry name" value="ABC_TM1"/>
    <property type="match status" value="1"/>
</dbReference>
<evidence type="ECO:0000256" key="2">
    <source>
        <dbReference type="ARBA" id="ARBA00022448"/>
    </source>
</evidence>
<evidence type="ECO:0000256" key="5">
    <source>
        <dbReference type="ARBA" id="ARBA00022989"/>
    </source>
</evidence>
<dbReference type="GO" id="GO:0005886">
    <property type="term" value="C:plasma membrane"/>
    <property type="evidence" value="ECO:0007669"/>
    <property type="project" value="UniProtKB-SubCell"/>
</dbReference>
<evidence type="ECO:0000313" key="9">
    <source>
        <dbReference type="EMBL" id="TPW27235.1"/>
    </source>
</evidence>
<gene>
    <name evidence="9" type="ORF">FJU08_20550</name>
</gene>
<keyword evidence="3" id="KW-1003">Cell membrane</keyword>
<dbReference type="InterPro" id="IPR051393">
    <property type="entry name" value="ABC_transporter_permease"/>
</dbReference>
<comment type="subcellular location">
    <subcellularLocation>
        <location evidence="1 7">Cell membrane</location>
        <topology evidence="1 7">Multi-pass membrane protein</topology>
    </subcellularLocation>
</comment>
<dbReference type="InterPro" id="IPR035906">
    <property type="entry name" value="MetI-like_sf"/>
</dbReference>
<feature type="transmembrane region" description="Helical" evidence="7">
    <location>
        <begin position="216"/>
        <end position="238"/>
    </location>
</feature>
<name>A0A506U2K9_9HYPH</name>
<feature type="transmembrane region" description="Helical" evidence="7">
    <location>
        <begin position="89"/>
        <end position="110"/>
    </location>
</feature>
<dbReference type="InterPro" id="IPR000515">
    <property type="entry name" value="MetI-like"/>
</dbReference>
<dbReference type="Pfam" id="PF00528">
    <property type="entry name" value="BPD_transp_1"/>
    <property type="match status" value="1"/>
</dbReference>
<proteinExistence type="inferred from homology"/>
<feature type="domain" description="ABC transmembrane type-1" evidence="8">
    <location>
        <begin position="85"/>
        <end position="298"/>
    </location>
</feature>
<evidence type="ECO:0000256" key="3">
    <source>
        <dbReference type="ARBA" id="ARBA00022475"/>
    </source>
</evidence>
<keyword evidence="10" id="KW-1185">Reference proteome</keyword>
<accession>A0A506U2K9</accession>
<keyword evidence="2 7" id="KW-0813">Transport</keyword>
<evidence type="ECO:0000313" key="10">
    <source>
        <dbReference type="Proteomes" id="UP000318801"/>
    </source>
</evidence>
<keyword evidence="5 7" id="KW-1133">Transmembrane helix</keyword>
<evidence type="ECO:0000259" key="8">
    <source>
        <dbReference type="PROSITE" id="PS50928"/>
    </source>
</evidence>
<comment type="caution">
    <text evidence="9">The sequence shown here is derived from an EMBL/GenBank/DDBJ whole genome shotgun (WGS) entry which is preliminary data.</text>
</comment>
<evidence type="ECO:0000256" key="1">
    <source>
        <dbReference type="ARBA" id="ARBA00004651"/>
    </source>
</evidence>
<keyword evidence="4 7" id="KW-0812">Transmembrane</keyword>
<feature type="transmembrane region" description="Helical" evidence="7">
    <location>
        <begin position="171"/>
        <end position="195"/>
    </location>
</feature>